<organism evidence="2 3">
    <name type="scientific">Aquella oligotrophica</name>
    <dbReference type="NCBI Taxonomy" id="2067065"/>
    <lineage>
        <taxon>Bacteria</taxon>
        <taxon>Pseudomonadati</taxon>
        <taxon>Pseudomonadota</taxon>
        <taxon>Betaproteobacteria</taxon>
        <taxon>Neisseriales</taxon>
        <taxon>Neisseriaceae</taxon>
        <taxon>Aquella</taxon>
    </lineage>
</organism>
<dbReference type="RefSeq" id="WP_102950386.1">
    <property type="nucleotide sequence ID" value="NZ_CP024847.1"/>
</dbReference>
<dbReference type="SUPFAM" id="SSF53335">
    <property type="entry name" value="S-adenosyl-L-methionine-dependent methyltransferases"/>
    <property type="match status" value="1"/>
</dbReference>
<sequence length="262" mass="30124">MAKQIQNLQTQQRLKANFNKAASSYLDHAIIQQKPALLLIDKFSKYHTSGRVLDLGSGPGTFSHDKCQLPDNLVNVDLSLNMLKQSTCNHNDLVCADVANLPFANSAYSIVISSLMLQWLDDKNKAFSELSRIIKSDGHLLFTTLINPSLWQLDLAYKQIDDYQHIRHFCHEDDYFELCRSNGFEVLESIIWSDDYEFASMLELFRHFRLTGTTLPQKSQQRGIGGKERLAKLAINYPDMRDGGKFRLSYYYLLIVARKTYE</sequence>
<dbReference type="Pfam" id="PF08241">
    <property type="entry name" value="Methyltransf_11"/>
    <property type="match status" value="1"/>
</dbReference>
<dbReference type="EMBL" id="CP024847">
    <property type="protein sequence ID" value="AUR51086.1"/>
    <property type="molecule type" value="Genomic_DNA"/>
</dbReference>
<dbReference type="Gene3D" id="3.40.50.150">
    <property type="entry name" value="Vaccinia Virus protein VP39"/>
    <property type="match status" value="1"/>
</dbReference>
<feature type="domain" description="Methyltransferase type 11" evidence="1">
    <location>
        <begin position="53"/>
        <end position="142"/>
    </location>
</feature>
<gene>
    <name evidence="2" type="ORF">CUN60_01775</name>
</gene>
<protein>
    <recommendedName>
        <fullName evidence="1">Methyltransferase type 11 domain-containing protein</fullName>
    </recommendedName>
</protein>
<dbReference type="GO" id="GO:0008757">
    <property type="term" value="F:S-adenosylmethionine-dependent methyltransferase activity"/>
    <property type="evidence" value="ECO:0007669"/>
    <property type="project" value="InterPro"/>
</dbReference>
<dbReference type="PANTHER" id="PTHR43591:SF24">
    <property type="entry name" value="2-METHOXY-6-POLYPRENYL-1,4-BENZOQUINOL METHYLASE, MITOCHONDRIAL"/>
    <property type="match status" value="1"/>
</dbReference>
<dbReference type="AlphaFoldDB" id="A0A2I7N3P7"/>
<dbReference type="KEGG" id="nba:CUN60_01775"/>
<evidence type="ECO:0000313" key="2">
    <source>
        <dbReference type="EMBL" id="AUR51086.1"/>
    </source>
</evidence>
<accession>A0A2I7N3P7</accession>
<dbReference type="PANTHER" id="PTHR43591">
    <property type="entry name" value="METHYLTRANSFERASE"/>
    <property type="match status" value="1"/>
</dbReference>
<dbReference type="CDD" id="cd02440">
    <property type="entry name" value="AdoMet_MTases"/>
    <property type="match status" value="1"/>
</dbReference>
<evidence type="ECO:0000313" key="3">
    <source>
        <dbReference type="Proteomes" id="UP000236655"/>
    </source>
</evidence>
<dbReference type="InterPro" id="IPR013216">
    <property type="entry name" value="Methyltransf_11"/>
</dbReference>
<reference evidence="3" key="1">
    <citation type="submission" date="2017-11" db="EMBL/GenBank/DDBJ databases">
        <authorList>
            <person name="Chan K.G."/>
            <person name="Lee L.S."/>
        </authorList>
    </citation>
    <scope>NUCLEOTIDE SEQUENCE [LARGE SCALE GENOMIC DNA]</scope>
    <source>
        <strain evidence="3">DSM 100970</strain>
    </source>
</reference>
<dbReference type="OrthoDB" id="9760689at2"/>
<name>A0A2I7N3P7_9NEIS</name>
<dbReference type="Proteomes" id="UP000236655">
    <property type="component" value="Chromosome"/>
</dbReference>
<proteinExistence type="predicted"/>
<evidence type="ECO:0000259" key="1">
    <source>
        <dbReference type="Pfam" id="PF08241"/>
    </source>
</evidence>
<dbReference type="InterPro" id="IPR029063">
    <property type="entry name" value="SAM-dependent_MTases_sf"/>
</dbReference>
<keyword evidence="3" id="KW-1185">Reference proteome</keyword>